<evidence type="ECO:0000313" key="1">
    <source>
        <dbReference type="EMBL" id="KAJ1171142.1"/>
    </source>
</evidence>
<reference evidence="1" key="1">
    <citation type="journal article" date="2022" name="bioRxiv">
        <title>Sequencing and chromosome-scale assembly of the giantPleurodeles waltlgenome.</title>
        <authorList>
            <person name="Brown T."/>
            <person name="Elewa A."/>
            <person name="Iarovenko S."/>
            <person name="Subramanian E."/>
            <person name="Araus A.J."/>
            <person name="Petzold A."/>
            <person name="Susuki M."/>
            <person name="Suzuki K.-i.T."/>
            <person name="Hayashi T."/>
            <person name="Toyoda A."/>
            <person name="Oliveira C."/>
            <person name="Osipova E."/>
            <person name="Leigh N.D."/>
            <person name="Simon A."/>
            <person name="Yun M.H."/>
        </authorList>
    </citation>
    <scope>NUCLEOTIDE SEQUENCE</scope>
    <source>
        <strain evidence="1">20211129_DDA</strain>
        <tissue evidence="1">Liver</tissue>
    </source>
</reference>
<keyword evidence="2" id="KW-1185">Reference proteome</keyword>
<gene>
    <name evidence="1" type="ORF">NDU88_003013</name>
</gene>
<dbReference type="AlphaFoldDB" id="A0AAV7T3J6"/>
<dbReference type="EMBL" id="JANPWB010000007">
    <property type="protein sequence ID" value="KAJ1171142.1"/>
    <property type="molecule type" value="Genomic_DNA"/>
</dbReference>
<name>A0AAV7T3J6_PLEWA</name>
<proteinExistence type="predicted"/>
<comment type="caution">
    <text evidence="1">The sequence shown here is derived from an EMBL/GenBank/DDBJ whole genome shotgun (WGS) entry which is preliminary data.</text>
</comment>
<accession>A0AAV7T3J6</accession>
<dbReference type="Proteomes" id="UP001066276">
    <property type="component" value="Chromosome 4_1"/>
</dbReference>
<sequence length="103" mass="11089">MEYAERLYRGLPAAVASLKSSTLPRNCLVARCGSTVEIRSGGVNNSRWFVLLPRGRGAATVACGGASTQLKRGIVAKILRHRVKIGGLEYTEGWGKCGRNTKL</sequence>
<organism evidence="1 2">
    <name type="scientific">Pleurodeles waltl</name>
    <name type="common">Iberian ribbed newt</name>
    <dbReference type="NCBI Taxonomy" id="8319"/>
    <lineage>
        <taxon>Eukaryota</taxon>
        <taxon>Metazoa</taxon>
        <taxon>Chordata</taxon>
        <taxon>Craniata</taxon>
        <taxon>Vertebrata</taxon>
        <taxon>Euteleostomi</taxon>
        <taxon>Amphibia</taxon>
        <taxon>Batrachia</taxon>
        <taxon>Caudata</taxon>
        <taxon>Salamandroidea</taxon>
        <taxon>Salamandridae</taxon>
        <taxon>Pleurodelinae</taxon>
        <taxon>Pleurodeles</taxon>
    </lineage>
</organism>
<evidence type="ECO:0000313" key="2">
    <source>
        <dbReference type="Proteomes" id="UP001066276"/>
    </source>
</evidence>
<protein>
    <submittedName>
        <fullName evidence="1">Uncharacterized protein</fullName>
    </submittedName>
</protein>